<evidence type="ECO:0000313" key="10">
    <source>
        <dbReference type="Ensembl" id="ENSCMIP00000028673.1"/>
    </source>
</evidence>
<dbReference type="Proteomes" id="UP000314986">
    <property type="component" value="Unassembled WGS sequence"/>
</dbReference>
<reference evidence="11" key="2">
    <citation type="journal article" date="2007" name="PLoS Biol.">
        <title>Survey sequencing and comparative analysis of the elephant shark (Callorhinchus milii) genome.</title>
        <authorList>
            <person name="Venkatesh B."/>
            <person name="Kirkness E.F."/>
            <person name="Loh Y.H."/>
            <person name="Halpern A.L."/>
            <person name="Lee A.P."/>
            <person name="Johnson J."/>
            <person name="Dandona N."/>
            <person name="Viswanathan L.D."/>
            <person name="Tay A."/>
            <person name="Venter J.C."/>
            <person name="Strausberg R.L."/>
            <person name="Brenner S."/>
        </authorList>
    </citation>
    <scope>NUCLEOTIDE SEQUENCE [LARGE SCALE GENOMIC DNA]</scope>
</reference>
<dbReference type="InParanoid" id="A0A4W3IQG1"/>
<organism evidence="10 11">
    <name type="scientific">Callorhinchus milii</name>
    <name type="common">Ghost shark</name>
    <dbReference type="NCBI Taxonomy" id="7868"/>
    <lineage>
        <taxon>Eukaryota</taxon>
        <taxon>Metazoa</taxon>
        <taxon>Chordata</taxon>
        <taxon>Craniata</taxon>
        <taxon>Vertebrata</taxon>
        <taxon>Chondrichthyes</taxon>
        <taxon>Holocephali</taxon>
        <taxon>Chimaeriformes</taxon>
        <taxon>Callorhinchidae</taxon>
        <taxon>Callorhinchus</taxon>
    </lineage>
</organism>
<dbReference type="GeneTree" id="ENSGT00390000000903"/>
<feature type="compositionally biased region" description="Low complexity" evidence="9">
    <location>
        <begin position="56"/>
        <end position="65"/>
    </location>
</feature>
<dbReference type="InterPro" id="IPR052632">
    <property type="entry name" value="MICOS_subunit_Mic19"/>
</dbReference>
<keyword evidence="1" id="KW-0519">Myristate</keyword>
<evidence type="ECO:0000256" key="4">
    <source>
        <dbReference type="ARBA" id="ARBA00023136"/>
    </source>
</evidence>
<protein>
    <submittedName>
        <fullName evidence="10">Coiled-coil-helix-coiled-coil-helix domain containing 3a</fullName>
    </submittedName>
</protein>
<keyword evidence="6" id="KW-0449">Lipoprotein</keyword>
<keyword evidence="5" id="KW-1015">Disulfide bond</keyword>
<evidence type="ECO:0000256" key="7">
    <source>
        <dbReference type="ARBA" id="ARBA00034476"/>
    </source>
</evidence>
<evidence type="ECO:0000256" key="2">
    <source>
        <dbReference type="ARBA" id="ARBA00022792"/>
    </source>
</evidence>
<name>A0A4W3IQG1_CALMI</name>
<dbReference type="GO" id="GO:0007007">
    <property type="term" value="P:inner mitochondrial membrane organization"/>
    <property type="evidence" value="ECO:0007669"/>
    <property type="project" value="TreeGrafter"/>
</dbReference>
<dbReference type="GO" id="GO:0061617">
    <property type="term" value="C:MICOS complex"/>
    <property type="evidence" value="ECO:0007669"/>
    <property type="project" value="InterPro"/>
</dbReference>
<reference evidence="10" key="5">
    <citation type="submission" date="2025-09" db="UniProtKB">
        <authorList>
            <consortium name="Ensembl"/>
        </authorList>
    </citation>
    <scope>IDENTIFICATION</scope>
</reference>
<evidence type="ECO:0000256" key="1">
    <source>
        <dbReference type="ARBA" id="ARBA00022707"/>
    </source>
</evidence>
<evidence type="ECO:0000256" key="6">
    <source>
        <dbReference type="ARBA" id="ARBA00023288"/>
    </source>
</evidence>
<keyword evidence="3" id="KW-0496">Mitochondrion</keyword>
<evidence type="ECO:0000256" key="8">
    <source>
        <dbReference type="SAM" id="Coils"/>
    </source>
</evidence>
<evidence type="ECO:0000256" key="3">
    <source>
        <dbReference type="ARBA" id="ARBA00023128"/>
    </source>
</evidence>
<evidence type="ECO:0000313" key="11">
    <source>
        <dbReference type="Proteomes" id="UP000314986"/>
    </source>
</evidence>
<comment type="subcellular location">
    <subcellularLocation>
        <location evidence="7">Mitochondrion inner membrane</location>
        <topology evidence="7">Lipid-anchor</topology>
    </subcellularLocation>
</comment>
<dbReference type="RefSeq" id="XP_007889022.2">
    <property type="nucleotide sequence ID" value="XM_007890831.2"/>
</dbReference>
<evidence type="ECO:0000256" key="9">
    <source>
        <dbReference type="SAM" id="MobiDB-lite"/>
    </source>
</evidence>
<dbReference type="PANTHER" id="PTHR21588:SF18">
    <property type="entry name" value="MICOS COMPLEX SUBUNIT MIC19"/>
    <property type="match status" value="1"/>
</dbReference>
<feature type="region of interest" description="Disordered" evidence="9">
    <location>
        <begin position="31"/>
        <end position="72"/>
    </location>
</feature>
<dbReference type="STRING" id="7868.ENSCMIP00000028673"/>
<dbReference type="InterPro" id="IPR007964">
    <property type="entry name" value="MIC19/MIC25"/>
</dbReference>
<dbReference type="OMA" id="LANQYQH"/>
<keyword evidence="11" id="KW-1185">Reference proteome</keyword>
<dbReference type="AlphaFoldDB" id="A0A4W3IQG1"/>
<reference evidence="11" key="3">
    <citation type="journal article" date="2014" name="Nature">
        <title>Elephant shark genome provides unique insights into gnathostome evolution.</title>
        <authorList>
            <consortium name="International Elephant Shark Genome Sequencing Consortium"/>
            <person name="Venkatesh B."/>
            <person name="Lee A.P."/>
            <person name="Ravi V."/>
            <person name="Maurya A.K."/>
            <person name="Lian M.M."/>
            <person name="Swann J.B."/>
            <person name="Ohta Y."/>
            <person name="Flajnik M.F."/>
            <person name="Sutoh Y."/>
            <person name="Kasahara M."/>
            <person name="Hoon S."/>
            <person name="Gangu V."/>
            <person name="Roy S.W."/>
            <person name="Irimia M."/>
            <person name="Korzh V."/>
            <person name="Kondrychyn I."/>
            <person name="Lim Z.W."/>
            <person name="Tay B.H."/>
            <person name="Tohari S."/>
            <person name="Kong K.W."/>
            <person name="Ho S."/>
            <person name="Lorente-Galdos B."/>
            <person name="Quilez J."/>
            <person name="Marques-Bonet T."/>
            <person name="Raney B.J."/>
            <person name="Ingham P.W."/>
            <person name="Tay A."/>
            <person name="Hillier L.W."/>
            <person name="Minx P."/>
            <person name="Boehm T."/>
            <person name="Wilson R.K."/>
            <person name="Brenner S."/>
            <person name="Warren W.C."/>
        </authorList>
    </citation>
    <scope>NUCLEOTIDE SEQUENCE [LARGE SCALE GENOMIC DNA]</scope>
</reference>
<reference evidence="10" key="4">
    <citation type="submission" date="2025-08" db="UniProtKB">
        <authorList>
            <consortium name="Ensembl"/>
        </authorList>
    </citation>
    <scope>IDENTIFICATION</scope>
</reference>
<evidence type="ECO:0000256" key="5">
    <source>
        <dbReference type="ARBA" id="ARBA00023157"/>
    </source>
</evidence>
<sequence>MGGSGSTRRVSFEADDNDQITVVKGIRLSDNVISRMRDASPTVDKPQASPRPPPSDSRSAVSASPIVATDEEIRKQITEEIVQERARQESNLQKRLDQNKQFVHDEIGKIMERERATANDSLVKTVLRERALTEEERTNAKRTDLERKAKKLEEKEKELQKMDSYYKDQVARLEDMSAKFYQLNADQYQKAADEVEAKFKRYESRPICADLQEGILRCYQKNPQQTLSCSALAKQYVHCINYAKQSLLGKGG</sequence>
<dbReference type="GeneID" id="103176950"/>
<dbReference type="CTD" id="407730"/>
<proteinExistence type="predicted"/>
<keyword evidence="2" id="KW-0999">Mitochondrion inner membrane</keyword>
<dbReference type="PANTHER" id="PTHR21588">
    <property type="entry name" value="COILED-COIL-HELIX-COILED-COIL-HELIX DOMAIN CONTAINING 6"/>
    <property type="match status" value="1"/>
</dbReference>
<dbReference type="Ensembl" id="ENSCMIT00000029128.1">
    <property type="protein sequence ID" value="ENSCMIP00000028673.1"/>
    <property type="gene ID" value="ENSCMIG00000012433.1"/>
</dbReference>
<accession>A0A4W3IQG1</accession>
<feature type="coiled-coil region" evidence="8">
    <location>
        <begin position="128"/>
        <end position="205"/>
    </location>
</feature>
<dbReference type="OrthoDB" id="9944291at2759"/>
<keyword evidence="8" id="KW-0175">Coiled coil</keyword>
<reference evidence="11" key="1">
    <citation type="journal article" date="2006" name="Science">
        <title>Ancient noncoding elements conserved in the human genome.</title>
        <authorList>
            <person name="Venkatesh B."/>
            <person name="Kirkness E.F."/>
            <person name="Loh Y.H."/>
            <person name="Halpern A.L."/>
            <person name="Lee A.P."/>
            <person name="Johnson J."/>
            <person name="Dandona N."/>
            <person name="Viswanathan L.D."/>
            <person name="Tay A."/>
            <person name="Venter J.C."/>
            <person name="Strausberg R.L."/>
            <person name="Brenner S."/>
        </authorList>
    </citation>
    <scope>NUCLEOTIDE SEQUENCE [LARGE SCALE GENOMIC DNA]</scope>
</reference>
<gene>
    <name evidence="10" type="primary">chchd3a</name>
</gene>
<dbReference type="Pfam" id="PF05300">
    <property type="entry name" value="MIC19_MIC25"/>
    <property type="match status" value="1"/>
</dbReference>
<keyword evidence="4" id="KW-0472">Membrane</keyword>